<dbReference type="Pfam" id="PF00250">
    <property type="entry name" value="Forkhead"/>
    <property type="match status" value="1"/>
</dbReference>
<dbReference type="SUPFAM" id="SSF46785">
    <property type="entry name" value="Winged helix' DNA-binding domain"/>
    <property type="match status" value="1"/>
</dbReference>
<dbReference type="EMBL" id="KB301771">
    <property type="protein sequence ID" value="ELU05126.1"/>
    <property type="molecule type" value="Genomic_DNA"/>
</dbReference>
<dbReference type="HOGENOM" id="CLU_671305_0_0_1"/>
<keyword evidence="2" id="KW-0539">Nucleus</keyword>
<gene>
    <name evidence="4" type="ORF">CAPTEDRAFT_228129</name>
</gene>
<evidence type="ECO:0000313" key="6">
    <source>
        <dbReference type="Proteomes" id="UP000014760"/>
    </source>
</evidence>
<sequence length="410" mass="46811">MDSPRKLDSTSPEVAVAAKISTPTNNNGTLRAIRKSKIGFSERLKSFLSSPNYGDGLGSKLRPISRPRKRRGTTLRSMNCIVPSMDFDCPLENISLKRRKSSWVKSDLKDLACIIGISSSDLSPKQIQIRKGTIQLKTQISRFPDFTLEEEYDIHSRAECYVDQIKADPQHYISADDFMENMGHDVESVCLPNGVQLIKPTEKLVELVAHAIHCSPDQMLQVQQVYTALQKRFPFFQCLDKSCLTSWRSSIRHALFQKWFHKLIFQCAEISSRGCYWTINRDHRPKEWNLPPPITDENREEEPFDVETWTIQCSSQTEHVPETDDIIFLPSSSEEAVELRVISRNPNPMLYTPPLSQQDNSDLLEQVMPHTPSQLDPSSPTLFPDWLSSPQDLMLDKSGLLAETDALFQW</sequence>
<name>R7UP22_CAPTE</name>
<evidence type="ECO:0000256" key="2">
    <source>
        <dbReference type="PROSITE-ProRule" id="PRU00089"/>
    </source>
</evidence>
<dbReference type="Proteomes" id="UP000014760">
    <property type="component" value="Unassembled WGS sequence"/>
</dbReference>
<dbReference type="InterPro" id="IPR001766">
    <property type="entry name" value="Fork_head_dom"/>
</dbReference>
<dbReference type="EnsemblMetazoa" id="CapteT228129">
    <property type="protein sequence ID" value="CapteP228129"/>
    <property type="gene ID" value="CapteG228129"/>
</dbReference>
<evidence type="ECO:0000313" key="4">
    <source>
        <dbReference type="EMBL" id="ELU05126.1"/>
    </source>
</evidence>
<dbReference type="InterPro" id="IPR036388">
    <property type="entry name" value="WH-like_DNA-bd_sf"/>
</dbReference>
<dbReference type="PROSITE" id="PS50039">
    <property type="entry name" value="FORK_HEAD_3"/>
    <property type="match status" value="1"/>
</dbReference>
<evidence type="ECO:0000313" key="5">
    <source>
        <dbReference type="EnsemblMetazoa" id="CapteP228129"/>
    </source>
</evidence>
<dbReference type="PROSITE" id="PS00658">
    <property type="entry name" value="FORK_HEAD_2"/>
    <property type="match status" value="1"/>
</dbReference>
<feature type="DNA-binding region" description="Fork-head" evidence="2">
    <location>
        <begin position="199"/>
        <end position="280"/>
    </location>
</feature>
<proteinExistence type="predicted"/>
<dbReference type="OrthoDB" id="6281208at2759"/>
<dbReference type="InterPro" id="IPR030456">
    <property type="entry name" value="TF_fork_head_CS_2"/>
</dbReference>
<comment type="subcellular location">
    <subcellularLocation>
        <location evidence="2">Nucleus</location>
    </subcellularLocation>
</comment>
<reference evidence="5" key="3">
    <citation type="submission" date="2015-06" db="UniProtKB">
        <authorList>
            <consortium name="EnsemblMetazoa"/>
        </authorList>
    </citation>
    <scope>IDENTIFICATION</scope>
</reference>
<evidence type="ECO:0000256" key="1">
    <source>
        <dbReference type="ARBA" id="ARBA00023125"/>
    </source>
</evidence>
<keyword evidence="6" id="KW-1185">Reference proteome</keyword>
<feature type="domain" description="Fork-head" evidence="3">
    <location>
        <begin position="199"/>
        <end position="280"/>
    </location>
</feature>
<organism evidence="4">
    <name type="scientific">Capitella teleta</name>
    <name type="common">Polychaete worm</name>
    <dbReference type="NCBI Taxonomy" id="283909"/>
    <lineage>
        <taxon>Eukaryota</taxon>
        <taxon>Metazoa</taxon>
        <taxon>Spiralia</taxon>
        <taxon>Lophotrochozoa</taxon>
        <taxon>Annelida</taxon>
        <taxon>Polychaeta</taxon>
        <taxon>Sedentaria</taxon>
        <taxon>Scolecida</taxon>
        <taxon>Capitellidae</taxon>
        <taxon>Capitella</taxon>
    </lineage>
</organism>
<dbReference type="GO" id="GO:0005634">
    <property type="term" value="C:nucleus"/>
    <property type="evidence" value="ECO:0007669"/>
    <property type="project" value="UniProtKB-SubCell"/>
</dbReference>
<reference evidence="4 6" key="2">
    <citation type="journal article" date="2013" name="Nature">
        <title>Insights into bilaterian evolution from three spiralian genomes.</title>
        <authorList>
            <person name="Simakov O."/>
            <person name="Marletaz F."/>
            <person name="Cho S.J."/>
            <person name="Edsinger-Gonzales E."/>
            <person name="Havlak P."/>
            <person name="Hellsten U."/>
            <person name="Kuo D.H."/>
            <person name="Larsson T."/>
            <person name="Lv J."/>
            <person name="Arendt D."/>
            <person name="Savage R."/>
            <person name="Osoegawa K."/>
            <person name="de Jong P."/>
            <person name="Grimwood J."/>
            <person name="Chapman J.A."/>
            <person name="Shapiro H."/>
            <person name="Aerts A."/>
            <person name="Otillar R.P."/>
            <person name="Terry A.Y."/>
            <person name="Boore J.L."/>
            <person name="Grigoriev I.V."/>
            <person name="Lindberg D.R."/>
            <person name="Seaver E.C."/>
            <person name="Weisblat D.A."/>
            <person name="Putnam N.H."/>
            <person name="Rokhsar D.S."/>
        </authorList>
    </citation>
    <scope>NUCLEOTIDE SEQUENCE</scope>
    <source>
        <strain evidence="4 6">I ESC-2004</strain>
    </source>
</reference>
<dbReference type="SMART" id="SM00339">
    <property type="entry name" value="FH"/>
    <property type="match status" value="1"/>
</dbReference>
<dbReference type="STRING" id="283909.R7UP22"/>
<dbReference type="AlphaFoldDB" id="R7UP22"/>
<keyword evidence="1 2" id="KW-0238">DNA-binding</keyword>
<dbReference type="EMBL" id="AMQN01001336">
    <property type="status" value="NOT_ANNOTATED_CDS"/>
    <property type="molecule type" value="Genomic_DNA"/>
</dbReference>
<protein>
    <recommendedName>
        <fullName evidence="3">Fork-head domain-containing protein</fullName>
    </recommendedName>
</protein>
<dbReference type="GO" id="GO:0003700">
    <property type="term" value="F:DNA-binding transcription factor activity"/>
    <property type="evidence" value="ECO:0007669"/>
    <property type="project" value="InterPro"/>
</dbReference>
<accession>R7UP22</accession>
<dbReference type="GO" id="GO:0043565">
    <property type="term" value="F:sequence-specific DNA binding"/>
    <property type="evidence" value="ECO:0007669"/>
    <property type="project" value="InterPro"/>
</dbReference>
<evidence type="ECO:0000259" key="3">
    <source>
        <dbReference type="PROSITE" id="PS50039"/>
    </source>
</evidence>
<dbReference type="InterPro" id="IPR036390">
    <property type="entry name" value="WH_DNA-bd_sf"/>
</dbReference>
<dbReference type="Gene3D" id="1.10.10.10">
    <property type="entry name" value="Winged helix-like DNA-binding domain superfamily/Winged helix DNA-binding domain"/>
    <property type="match status" value="1"/>
</dbReference>
<reference evidence="6" key="1">
    <citation type="submission" date="2012-12" db="EMBL/GenBank/DDBJ databases">
        <authorList>
            <person name="Hellsten U."/>
            <person name="Grimwood J."/>
            <person name="Chapman J.A."/>
            <person name="Shapiro H."/>
            <person name="Aerts A."/>
            <person name="Otillar R.P."/>
            <person name="Terry A.Y."/>
            <person name="Boore J.L."/>
            <person name="Simakov O."/>
            <person name="Marletaz F."/>
            <person name="Cho S.-J."/>
            <person name="Edsinger-Gonzales E."/>
            <person name="Havlak P."/>
            <person name="Kuo D.-H."/>
            <person name="Larsson T."/>
            <person name="Lv J."/>
            <person name="Arendt D."/>
            <person name="Savage R."/>
            <person name="Osoegawa K."/>
            <person name="de Jong P."/>
            <person name="Lindberg D.R."/>
            <person name="Seaver E.C."/>
            <person name="Weisblat D.A."/>
            <person name="Putnam N.H."/>
            <person name="Grigoriev I.V."/>
            <person name="Rokhsar D.S."/>
        </authorList>
    </citation>
    <scope>NUCLEOTIDE SEQUENCE</scope>
    <source>
        <strain evidence="6">I ESC-2004</strain>
    </source>
</reference>